<keyword evidence="6" id="KW-1185">Reference proteome</keyword>
<name>A0A6I4IR63_9SPHI</name>
<dbReference type="Proteomes" id="UP000434850">
    <property type="component" value="Unassembled WGS sequence"/>
</dbReference>
<feature type="domain" description="Zinc finger CHC2-type" evidence="4">
    <location>
        <begin position="36"/>
        <end position="90"/>
    </location>
</feature>
<dbReference type="SUPFAM" id="SSF57783">
    <property type="entry name" value="Zinc beta-ribbon"/>
    <property type="match status" value="1"/>
</dbReference>
<dbReference type="Pfam" id="PF01807">
    <property type="entry name" value="Zn_ribbon_DnaG"/>
    <property type="match status" value="1"/>
</dbReference>
<keyword evidence="1" id="KW-0479">Metal-binding</keyword>
<dbReference type="GO" id="GO:0003899">
    <property type="term" value="F:DNA-directed RNA polymerase activity"/>
    <property type="evidence" value="ECO:0007669"/>
    <property type="project" value="InterPro"/>
</dbReference>
<evidence type="ECO:0000313" key="6">
    <source>
        <dbReference type="Proteomes" id="UP000434850"/>
    </source>
</evidence>
<dbReference type="InterPro" id="IPR002694">
    <property type="entry name" value="Znf_CHC2"/>
</dbReference>
<dbReference type="GO" id="GO:0008270">
    <property type="term" value="F:zinc ion binding"/>
    <property type="evidence" value="ECO:0007669"/>
    <property type="project" value="UniProtKB-KW"/>
</dbReference>
<comment type="caution">
    <text evidence="5">The sequence shown here is derived from an EMBL/GenBank/DDBJ whole genome shotgun (WGS) entry which is preliminary data.</text>
</comment>
<dbReference type="Gene3D" id="3.90.580.10">
    <property type="entry name" value="Zinc finger, CHC2-type domain"/>
    <property type="match status" value="1"/>
</dbReference>
<organism evidence="5 6">
    <name type="scientific">Mucilaginibacter aquatilis</name>
    <dbReference type="NCBI Taxonomy" id="1517760"/>
    <lineage>
        <taxon>Bacteria</taxon>
        <taxon>Pseudomonadati</taxon>
        <taxon>Bacteroidota</taxon>
        <taxon>Sphingobacteriia</taxon>
        <taxon>Sphingobacteriales</taxon>
        <taxon>Sphingobacteriaceae</taxon>
        <taxon>Mucilaginibacter</taxon>
    </lineage>
</organism>
<dbReference type="SMART" id="SM00400">
    <property type="entry name" value="ZnF_CHCC"/>
    <property type="match status" value="1"/>
</dbReference>
<dbReference type="OrthoDB" id="9804281at2"/>
<dbReference type="RefSeq" id="WP_157543256.1">
    <property type="nucleotide sequence ID" value="NZ_WQLA01000008.1"/>
</dbReference>
<dbReference type="InterPro" id="IPR050219">
    <property type="entry name" value="DnaG_primase"/>
</dbReference>
<dbReference type="GO" id="GO:0003677">
    <property type="term" value="F:DNA binding"/>
    <property type="evidence" value="ECO:0007669"/>
    <property type="project" value="InterPro"/>
</dbReference>
<dbReference type="PANTHER" id="PTHR30313">
    <property type="entry name" value="DNA PRIMASE"/>
    <property type="match status" value="1"/>
</dbReference>
<accession>A0A6I4IR63</accession>
<dbReference type="EMBL" id="WQLA01000008">
    <property type="protein sequence ID" value="MVN92933.1"/>
    <property type="molecule type" value="Genomic_DNA"/>
</dbReference>
<evidence type="ECO:0000313" key="5">
    <source>
        <dbReference type="EMBL" id="MVN92933.1"/>
    </source>
</evidence>
<evidence type="ECO:0000256" key="3">
    <source>
        <dbReference type="ARBA" id="ARBA00022833"/>
    </source>
</evidence>
<protein>
    <recommendedName>
        <fullName evidence="4">Zinc finger CHC2-type domain-containing protein</fullName>
    </recommendedName>
</protein>
<keyword evidence="2" id="KW-0863">Zinc-finger</keyword>
<proteinExistence type="predicted"/>
<dbReference type="AlphaFoldDB" id="A0A6I4IR63"/>
<dbReference type="GO" id="GO:0005737">
    <property type="term" value="C:cytoplasm"/>
    <property type="evidence" value="ECO:0007669"/>
    <property type="project" value="TreeGrafter"/>
</dbReference>
<evidence type="ECO:0000256" key="1">
    <source>
        <dbReference type="ARBA" id="ARBA00022723"/>
    </source>
</evidence>
<evidence type="ECO:0000259" key="4">
    <source>
        <dbReference type="SMART" id="SM00400"/>
    </source>
</evidence>
<keyword evidence="3" id="KW-0862">Zinc</keyword>
<gene>
    <name evidence="5" type="ORF">GO816_17500</name>
</gene>
<sequence length="99" mass="10849">MISPDFKTLHAQVQQKAPIVSIISSYLSLQPSRRGMRGNCPFHTDQTNSLMVSAEKNIFKCFGCGEEGGPAEFISRIGNIPIEQSIELLAGRLNITQNA</sequence>
<dbReference type="InterPro" id="IPR036977">
    <property type="entry name" value="DNA_primase_Znf_CHC2"/>
</dbReference>
<evidence type="ECO:0000256" key="2">
    <source>
        <dbReference type="ARBA" id="ARBA00022771"/>
    </source>
</evidence>
<reference evidence="5 6" key="1">
    <citation type="submission" date="2019-12" db="EMBL/GenBank/DDBJ databases">
        <title>Mucilaginibacter sp. HME9299 genome sequencing and assembly.</title>
        <authorList>
            <person name="Kang H."/>
            <person name="Kim H."/>
            <person name="Joh K."/>
        </authorList>
    </citation>
    <scope>NUCLEOTIDE SEQUENCE [LARGE SCALE GENOMIC DNA]</scope>
    <source>
        <strain evidence="5 6">HME9299</strain>
    </source>
</reference>
<dbReference type="PANTHER" id="PTHR30313:SF2">
    <property type="entry name" value="DNA PRIMASE"/>
    <property type="match status" value="1"/>
</dbReference>
<dbReference type="GO" id="GO:0006269">
    <property type="term" value="P:DNA replication, synthesis of primer"/>
    <property type="evidence" value="ECO:0007669"/>
    <property type="project" value="TreeGrafter"/>
</dbReference>